<reference evidence="3" key="1">
    <citation type="submission" date="2022-11" db="UniProtKB">
        <authorList>
            <consortium name="WormBaseParasite"/>
        </authorList>
    </citation>
    <scope>IDENTIFICATION</scope>
</reference>
<evidence type="ECO:0000256" key="1">
    <source>
        <dbReference type="SAM" id="MobiDB-lite"/>
    </source>
</evidence>
<evidence type="ECO:0000313" key="3">
    <source>
        <dbReference type="WBParaSite" id="ACRNAN_scaffold2190.g21723.t1"/>
    </source>
</evidence>
<evidence type="ECO:0000313" key="2">
    <source>
        <dbReference type="Proteomes" id="UP000887540"/>
    </source>
</evidence>
<organism evidence="2 3">
    <name type="scientific">Acrobeloides nanus</name>
    <dbReference type="NCBI Taxonomy" id="290746"/>
    <lineage>
        <taxon>Eukaryota</taxon>
        <taxon>Metazoa</taxon>
        <taxon>Ecdysozoa</taxon>
        <taxon>Nematoda</taxon>
        <taxon>Chromadorea</taxon>
        <taxon>Rhabditida</taxon>
        <taxon>Tylenchina</taxon>
        <taxon>Cephalobomorpha</taxon>
        <taxon>Cephaloboidea</taxon>
        <taxon>Cephalobidae</taxon>
        <taxon>Acrobeloides</taxon>
    </lineage>
</organism>
<proteinExistence type="predicted"/>
<protein>
    <submittedName>
        <fullName evidence="3">B box-type domain-containing protein</fullName>
    </submittedName>
</protein>
<sequence length="295" mass="33634">MRRCVTCESYIRARYDFPRVSCVVCLECAVDIHSGHHLSKESGILSHFPSIEKTLSMPPKKLRCFPRIVFGKNSASGEKISDEETSDETEVEESQIDDKNTAARISFRLKKFFTMKKGKVDEIRKRNQTKSKSKSTPASPQGFVSKQRFLKVDDSSRKRPSLPTEQMFSTRRPLTGWKIKHLRSSSTDETLTGSKESQISNEVFMPNQKFNHGKTRLLPILSERNNFLGNYEIPVFPPMKSNSTSNVPESGSKSVDLHSYENFISSLENLEIEDKYESASQINYTKVLTGNHDFM</sequence>
<feature type="compositionally biased region" description="Acidic residues" evidence="1">
    <location>
        <begin position="81"/>
        <end position="95"/>
    </location>
</feature>
<accession>A0A914DCR8</accession>
<dbReference type="AlphaFoldDB" id="A0A914DCR8"/>
<dbReference type="Proteomes" id="UP000887540">
    <property type="component" value="Unplaced"/>
</dbReference>
<feature type="region of interest" description="Disordered" evidence="1">
    <location>
        <begin position="76"/>
        <end position="97"/>
    </location>
</feature>
<feature type="region of interest" description="Disordered" evidence="1">
    <location>
        <begin position="120"/>
        <end position="165"/>
    </location>
</feature>
<name>A0A914DCR8_9BILA</name>
<keyword evidence="2" id="KW-1185">Reference proteome</keyword>
<dbReference type="WBParaSite" id="ACRNAN_scaffold2190.g21723.t1">
    <property type="protein sequence ID" value="ACRNAN_scaffold2190.g21723.t1"/>
    <property type="gene ID" value="ACRNAN_scaffold2190.g21723"/>
</dbReference>